<dbReference type="AlphaFoldDB" id="M7BQI4"/>
<protein>
    <submittedName>
        <fullName evidence="1">Uncharacterized protein</fullName>
    </submittedName>
</protein>
<accession>M7BQI4</accession>
<dbReference type="EMBL" id="KB516472">
    <property type="protein sequence ID" value="EMP39479.1"/>
    <property type="molecule type" value="Genomic_DNA"/>
</dbReference>
<keyword evidence="2" id="KW-1185">Reference proteome</keyword>
<reference evidence="2" key="1">
    <citation type="journal article" date="2013" name="Nat. Genet.">
        <title>The draft genomes of soft-shell turtle and green sea turtle yield insights into the development and evolution of the turtle-specific body plan.</title>
        <authorList>
            <person name="Wang Z."/>
            <person name="Pascual-Anaya J."/>
            <person name="Zadissa A."/>
            <person name="Li W."/>
            <person name="Niimura Y."/>
            <person name="Huang Z."/>
            <person name="Li C."/>
            <person name="White S."/>
            <person name="Xiong Z."/>
            <person name="Fang D."/>
            <person name="Wang B."/>
            <person name="Ming Y."/>
            <person name="Chen Y."/>
            <person name="Zheng Y."/>
            <person name="Kuraku S."/>
            <person name="Pignatelli M."/>
            <person name="Herrero J."/>
            <person name="Beal K."/>
            <person name="Nozawa M."/>
            <person name="Li Q."/>
            <person name="Wang J."/>
            <person name="Zhang H."/>
            <person name="Yu L."/>
            <person name="Shigenobu S."/>
            <person name="Wang J."/>
            <person name="Liu J."/>
            <person name="Flicek P."/>
            <person name="Searle S."/>
            <person name="Wang J."/>
            <person name="Kuratani S."/>
            <person name="Yin Y."/>
            <person name="Aken B."/>
            <person name="Zhang G."/>
            <person name="Irie N."/>
        </authorList>
    </citation>
    <scope>NUCLEOTIDE SEQUENCE [LARGE SCALE GENOMIC DNA]</scope>
</reference>
<proteinExistence type="predicted"/>
<name>M7BQI4_CHEMY</name>
<sequence length="247" mass="28370">MLLYRATVKELRNAYHKAREANHRSGAAPQTCRFYKELDIILGGDPTFTAKSTVDTLAGLEPVESGPNQRRKSLMKRWRLKKMWIPMMRPVRSCSPFRTCLASVCSRPLASQKQERRPLFTTALLFIVNYASPDFTLRTNPPTAAEPLCKIRKRLRWTKEDMFQMVLQQSEIAFRTMVGNLRPMGRTRPIGVICWRAVRQFVYIGMATRSSQGLWFAVPSQWELQEVMANKSLQPALLPAAPIVREQ</sequence>
<evidence type="ECO:0000313" key="1">
    <source>
        <dbReference type="EMBL" id="EMP39479.1"/>
    </source>
</evidence>
<organism evidence="1 2">
    <name type="scientific">Chelonia mydas</name>
    <name type="common">Green sea-turtle</name>
    <name type="synonym">Chelonia agassizi</name>
    <dbReference type="NCBI Taxonomy" id="8469"/>
    <lineage>
        <taxon>Eukaryota</taxon>
        <taxon>Metazoa</taxon>
        <taxon>Chordata</taxon>
        <taxon>Craniata</taxon>
        <taxon>Vertebrata</taxon>
        <taxon>Euteleostomi</taxon>
        <taxon>Archelosauria</taxon>
        <taxon>Testudinata</taxon>
        <taxon>Testudines</taxon>
        <taxon>Cryptodira</taxon>
        <taxon>Durocryptodira</taxon>
        <taxon>Americhelydia</taxon>
        <taxon>Chelonioidea</taxon>
        <taxon>Cheloniidae</taxon>
        <taxon>Chelonia</taxon>
    </lineage>
</organism>
<dbReference type="Proteomes" id="UP000031443">
    <property type="component" value="Unassembled WGS sequence"/>
</dbReference>
<evidence type="ECO:0000313" key="2">
    <source>
        <dbReference type="Proteomes" id="UP000031443"/>
    </source>
</evidence>
<gene>
    <name evidence="1" type="ORF">UY3_03259</name>
</gene>